<gene>
    <name evidence="2" type="ORF">FD16_GL000429</name>
</gene>
<dbReference type="Proteomes" id="UP000051820">
    <property type="component" value="Unassembled WGS sequence"/>
</dbReference>
<feature type="transmembrane region" description="Helical" evidence="1">
    <location>
        <begin position="32"/>
        <end position="50"/>
    </location>
</feature>
<evidence type="ECO:0000256" key="1">
    <source>
        <dbReference type="SAM" id="Phobius"/>
    </source>
</evidence>
<name>A0A0R1W2U2_9LACO</name>
<dbReference type="RefSeq" id="WP_155804387.1">
    <property type="nucleotide sequence ID" value="NZ_AZGF01000013.1"/>
</dbReference>
<keyword evidence="1" id="KW-0812">Transmembrane</keyword>
<dbReference type="PATRIC" id="fig|1423807.3.peg.435"/>
<keyword evidence="1" id="KW-0472">Membrane</keyword>
<dbReference type="STRING" id="1423807.FD16_GL000429"/>
<evidence type="ECO:0000313" key="3">
    <source>
        <dbReference type="Proteomes" id="UP000051820"/>
    </source>
</evidence>
<accession>A0A0R1W2U2</accession>
<dbReference type="EMBL" id="AZGF01000013">
    <property type="protein sequence ID" value="KRM11890.1"/>
    <property type="molecule type" value="Genomic_DNA"/>
</dbReference>
<keyword evidence="3" id="KW-1185">Reference proteome</keyword>
<organism evidence="2 3">
    <name type="scientific">Paucilactobacillus suebicus DSM 5007 = KCTC 3549</name>
    <dbReference type="NCBI Taxonomy" id="1423807"/>
    <lineage>
        <taxon>Bacteria</taxon>
        <taxon>Bacillati</taxon>
        <taxon>Bacillota</taxon>
        <taxon>Bacilli</taxon>
        <taxon>Lactobacillales</taxon>
        <taxon>Lactobacillaceae</taxon>
        <taxon>Paucilactobacillus</taxon>
    </lineage>
</organism>
<comment type="caution">
    <text evidence="2">The sequence shown here is derived from an EMBL/GenBank/DDBJ whole genome shotgun (WGS) entry which is preliminary data.</text>
</comment>
<sequence length="54" mass="5700">MKLQPKDYVNGTTTGIAIAVVCGLAFKNWPLGVGLGIAAAVIELVISTYAHREK</sequence>
<proteinExistence type="predicted"/>
<evidence type="ECO:0000313" key="2">
    <source>
        <dbReference type="EMBL" id="KRM11890.1"/>
    </source>
</evidence>
<keyword evidence="1" id="KW-1133">Transmembrane helix</keyword>
<protein>
    <submittedName>
        <fullName evidence="2">Uncharacterized protein</fullName>
    </submittedName>
</protein>
<dbReference type="OrthoDB" id="9949925at2"/>
<dbReference type="AlphaFoldDB" id="A0A0R1W2U2"/>
<reference evidence="2 3" key="1">
    <citation type="journal article" date="2015" name="Genome Announc.">
        <title>Expanding the biotechnology potential of lactobacilli through comparative genomics of 213 strains and associated genera.</title>
        <authorList>
            <person name="Sun Z."/>
            <person name="Harris H.M."/>
            <person name="McCann A."/>
            <person name="Guo C."/>
            <person name="Argimon S."/>
            <person name="Zhang W."/>
            <person name="Yang X."/>
            <person name="Jeffery I.B."/>
            <person name="Cooney J.C."/>
            <person name="Kagawa T.F."/>
            <person name="Liu W."/>
            <person name="Song Y."/>
            <person name="Salvetti E."/>
            <person name="Wrobel A."/>
            <person name="Rasinkangas P."/>
            <person name="Parkhill J."/>
            <person name="Rea M.C."/>
            <person name="O'Sullivan O."/>
            <person name="Ritari J."/>
            <person name="Douillard F.P."/>
            <person name="Paul Ross R."/>
            <person name="Yang R."/>
            <person name="Briner A.E."/>
            <person name="Felis G.E."/>
            <person name="de Vos W.M."/>
            <person name="Barrangou R."/>
            <person name="Klaenhammer T.R."/>
            <person name="Caufield P.W."/>
            <person name="Cui Y."/>
            <person name="Zhang H."/>
            <person name="O'Toole P.W."/>
        </authorList>
    </citation>
    <scope>NUCLEOTIDE SEQUENCE [LARGE SCALE GENOMIC DNA]</scope>
    <source>
        <strain evidence="2 3">DSM 5007</strain>
    </source>
</reference>